<dbReference type="Pfam" id="PF07690">
    <property type="entry name" value="MFS_1"/>
    <property type="match status" value="1"/>
</dbReference>
<feature type="transmembrane region" description="Helical" evidence="6">
    <location>
        <begin position="234"/>
        <end position="254"/>
    </location>
</feature>
<gene>
    <name evidence="8" type="ORF">K461DRAFT_220841</name>
</gene>
<accession>A0A9P4J7J7</accession>
<feature type="transmembrane region" description="Helical" evidence="6">
    <location>
        <begin position="80"/>
        <end position="104"/>
    </location>
</feature>
<dbReference type="Gene3D" id="1.20.1250.20">
    <property type="entry name" value="MFS general substrate transporter like domains"/>
    <property type="match status" value="1"/>
</dbReference>
<evidence type="ECO:0000256" key="3">
    <source>
        <dbReference type="ARBA" id="ARBA00022989"/>
    </source>
</evidence>
<feature type="transmembrane region" description="Helical" evidence="6">
    <location>
        <begin position="348"/>
        <end position="370"/>
    </location>
</feature>
<proteinExistence type="predicted"/>
<evidence type="ECO:0000313" key="8">
    <source>
        <dbReference type="EMBL" id="KAF2156818.1"/>
    </source>
</evidence>
<evidence type="ECO:0000256" key="4">
    <source>
        <dbReference type="ARBA" id="ARBA00023136"/>
    </source>
</evidence>
<dbReference type="InterPro" id="IPR011701">
    <property type="entry name" value="MFS"/>
</dbReference>
<dbReference type="PANTHER" id="PTHR23501:SF199">
    <property type="entry name" value="MFS EFFLUX TRANSPORTER INPD-RELATED"/>
    <property type="match status" value="1"/>
</dbReference>
<keyword evidence="2 6" id="KW-0812">Transmembrane</keyword>
<feature type="transmembrane region" description="Helical" evidence="6">
    <location>
        <begin position="146"/>
        <end position="165"/>
    </location>
</feature>
<comment type="caution">
    <text evidence="8">The sequence shown here is derived from an EMBL/GenBank/DDBJ whole genome shotgun (WGS) entry which is preliminary data.</text>
</comment>
<feature type="transmembrane region" description="Helical" evidence="6">
    <location>
        <begin position="203"/>
        <end position="222"/>
    </location>
</feature>
<feature type="region of interest" description="Disordered" evidence="5">
    <location>
        <begin position="1"/>
        <end position="71"/>
    </location>
</feature>
<keyword evidence="9" id="KW-1185">Reference proteome</keyword>
<dbReference type="Proteomes" id="UP000799439">
    <property type="component" value="Unassembled WGS sequence"/>
</dbReference>
<organism evidence="8 9">
    <name type="scientific">Myriangium duriaei CBS 260.36</name>
    <dbReference type="NCBI Taxonomy" id="1168546"/>
    <lineage>
        <taxon>Eukaryota</taxon>
        <taxon>Fungi</taxon>
        <taxon>Dikarya</taxon>
        <taxon>Ascomycota</taxon>
        <taxon>Pezizomycotina</taxon>
        <taxon>Dothideomycetes</taxon>
        <taxon>Dothideomycetidae</taxon>
        <taxon>Myriangiales</taxon>
        <taxon>Myriangiaceae</taxon>
        <taxon>Myriangium</taxon>
    </lineage>
</organism>
<evidence type="ECO:0000256" key="2">
    <source>
        <dbReference type="ARBA" id="ARBA00022692"/>
    </source>
</evidence>
<protein>
    <submittedName>
        <fullName evidence="8">MFS general substrate transporter</fullName>
    </submittedName>
</protein>
<feature type="transmembrane region" description="Helical" evidence="6">
    <location>
        <begin position="444"/>
        <end position="465"/>
    </location>
</feature>
<feature type="transmembrane region" description="Helical" evidence="6">
    <location>
        <begin position="116"/>
        <end position="134"/>
    </location>
</feature>
<evidence type="ECO:0000259" key="7">
    <source>
        <dbReference type="PROSITE" id="PS50850"/>
    </source>
</evidence>
<feature type="transmembrane region" description="Helical" evidence="6">
    <location>
        <begin position="171"/>
        <end position="196"/>
    </location>
</feature>
<evidence type="ECO:0000256" key="1">
    <source>
        <dbReference type="ARBA" id="ARBA00004141"/>
    </source>
</evidence>
<dbReference type="CDD" id="cd17502">
    <property type="entry name" value="MFS_Azr1_MDR_like"/>
    <property type="match status" value="1"/>
</dbReference>
<comment type="subcellular location">
    <subcellularLocation>
        <location evidence="1">Membrane</location>
        <topology evidence="1">Multi-pass membrane protein</topology>
    </subcellularLocation>
</comment>
<dbReference type="EMBL" id="ML996081">
    <property type="protein sequence ID" value="KAF2156818.1"/>
    <property type="molecule type" value="Genomic_DNA"/>
</dbReference>
<keyword evidence="4 6" id="KW-0472">Membrane</keyword>
<reference evidence="8" key="1">
    <citation type="journal article" date="2020" name="Stud. Mycol.">
        <title>101 Dothideomycetes genomes: a test case for predicting lifestyles and emergence of pathogens.</title>
        <authorList>
            <person name="Haridas S."/>
            <person name="Albert R."/>
            <person name="Binder M."/>
            <person name="Bloem J."/>
            <person name="Labutti K."/>
            <person name="Salamov A."/>
            <person name="Andreopoulos B."/>
            <person name="Baker S."/>
            <person name="Barry K."/>
            <person name="Bills G."/>
            <person name="Bluhm B."/>
            <person name="Cannon C."/>
            <person name="Castanera R."/>
            <person name="Culley D."/>
            <person name="Daum C."/>
            <person name="Ezra D."/>
            <person name="Gonzalez J."/>
            <person name="Henrissat B."/>
            <person name="Kuo A."/>
            <person name="Liang C."/>
            <person name="Lipzen A."/>
            <person name="Lutzoni F."/>
            <person name="Magnuson J."/>
            <person name="Mondo S."/>
            <person name="Nolan M."/>
            <person name="Ohm R."/>
            <person name="Pangilinan J."/>
            <person name="Park H.-J."/>
            <person name="Ramirez L."/>
            <person name="Alfaro M."/>
            <person name="Sun H."/>
            <person name="Tritt A."/>
            <person name="Yoshinaga Y."/>
            <person name="Zwiers L.-H."/>
            <person name="Turgeon B."/>
            <person name="Goodwin S."/>
            <person name="Spatafora J."/>
            <person name="Crous P."/>
            <person name="Grigoriev I."/>
        </authorList>
    </citation>
    <scope>NUCLEOTIDE SEQUENCE</scope>
    <source>
        <strain evidence="8">CBS 260.36</strain>
    </source>
</reference>
<dbReference type="OrthoDB" id="10021397at2759"/>
<feature type="transmembrane region" description="Helical" evidence="6">
    <location>
        <begin position="382"/>
        <end position="400"/>
    </location>
</feature>
<dbReference type="GO" id="GO:0005886">
    <property type="term" value="C:plasma membrane"/>
    <property type="evidence" value="ECO:0007669"/>
    <property type="project" value="TreeGrafter"/>
</dbReference>
<dbReference type="InterPro" id="IPR036259">
    <property type="entry name" value="MFS_trans_sf"/>
</dbReference>
<dbReference type="GO" id="GO:0022857">
    <property type="term" value="F:transmembrane transporter activity"/>
    <property type="evidence" value="ECO:0007669"/>
    <property type="project" value="InterPro"/>
</dbReference>
<sequence length="580" mass="61987">MTLAASQQPSKQPSFEDSTRASHTAETTPEPQTHDAAVPTHDFREKNHPVAGADPATAALDSEEEDDENTVYPKDLEKTLITLGLALSVFCVALDNTILATAIPRITDQFHSIDDVGWYGSSYLLTTCSFQLGFGKLYKFLSLKAVYLGALAIFELGSILCGAAPNSNALIVGRAIAGVGSAGIFTGAILIIAATVPLAKRPIYTGLIGAMYGIASVAGPLMGGAFTDHVTWRLCFYINLPIGLVTAIFIVFFFHPKSTHKNDETRSVLEWCKTFDLPGLLTLLPTVICLLLALQWGGSKYPWHDGRIITLFVLFGVLAIVFVIIQWKMGENATVPFHVIKNRTVAACAWFATFLGGSFFVFIYFLPIWFQAIKDATATKSGIMSIPMVLSLVAASLISGGAVQAEGHYTPWLIFSSVMTSIGAGLLTTFHVNTGHAEWIGYQVIYGVGVGCGLQLTMIAVQCVLPKKDVPTGTAIVIFSQTLGGSIMVSVAQNVETNKLLKGVLSTVQGLDPAIVLNTGATDLKNIIPAKFLPQVLEVYNTALANTFYVGVATAVLSLVGAVLVEWKSVKGKKIEMGAA</sequence>
<keyword evidence="3 6" id="KW-1133">Transmembrane helix</keyword>
<feature type="compositionally biased region" description="Polar residues" evidence="5">
    <location>
        <begin position="1"/>
        <end position="31"/>
    </location>
</feature>
<name>A0A9P4J7J7_9PEZI</name>
<dbReference type="PROSITE" id="PS50850">
    <property type="entry name" value="MFS"/>
    <property type="match status" value="1"/>
</dbReference>
<feature type="transmembrane region" description="Helical" evidence="6">
    <location>
        <begin position="412"/>
        <end position="432"/>
    </location>
</feature>
<evidence type="ECO:0000256" key="5">
    <source>
        <dbReference type="SAM" id="MobiDB-lite"/>
    </source>
</evidence>
<feature type="transmembrane region" description="Helical" evidence="6">
    <location>
        <begin position="308"/>
        <end position="327"/>
    </location>
</feature>
<evidence type="ECO:0000313" key="9">
    <source>
        <dbReference type="Proteomes" id="UP000799439"/>
    </source>
</evidence>
<feature type="transmembrane region" description="Helical" evidence="6">
    <location>
        <begin position="548"/>
        <end position="567"/>
    </location>
</feature>
<feature type="transmembrane region" description="Helical" evidence="6">
    <location>
        <begin position="275"/>
        <end position="296"/>
    </location>
</feature>
<dbReference type="FunFam" id="1.20.1720.10:FF:000012">
    <property type="entry name" value="MFS toxin efflux pump (AflT)"/>
    <property type="match status" value="1"/>
</dbReference>
<dbReference type="SUPFAM" id="SSF103473">
    <property type="entry name" value="MFS general substrate transporter"/>
    <property type="match status" value="1"/>
</dbReference>
<dbReference type="FunFam" id="1.20.1250.20:FF:000196">
    <property type="entry name" value="MFS toxin efflux pump (AflT)"/>
    <property type="match status" value="1"/>
</dbReference>
<dbReference type="InterPro" id="IPR020846">
    <property type="entry name" value="MFS_dom"/>
</dbReference>
<dbReference type="AlphaFoldDB" id="A0A9P4J7J7"/>
<dbReference type="PANTHER" id="PTHR23501">
    <property type="entry name" value="MAJOR FACILITATOR SUPERFAMILY"/>
    <property type="match status" value="1"/>
</dbReference>
<feature type="domain" description="Major facilitator superfamily (MFS) profile" evidence="7">
    <location>
        <begin position="81"/>
        <end position="570"/>
    </location>
</feature>
<evidence type="ECO:0000256" key="6">
    <source>
        <dbReference type="SAM" id="Phobius"/>
    </source>
</evidence>